<gene>
    <name evidence="3" type="ORF">BSL78_07828</name>
</gene>
<dbReference type="OrthoDB" id="299997at2759"/>
<dbReference type="InterPro" id="IPR050934">
    <property type="entry name" value="ITIH"/>
</dbReference>
<feature type="signal peptide" evidence="1">
    <location>
        <begin position="1"/>
        <end position="19"/>
    </location>
</feature>
<dbReference type="PROSITE" id="PS51468">
    <property type="entry name" value="VIT"/>
    <property type="match status" value="1"/>
</dbReference>
<dbReference type="PANTHER" id="PTHR10338:SF108">
    <property type="entry name" value="INTER-ALPHA-TRYPSIN INHIBITOR HEAVY CHAIN H4-LIKE PROTEIN"/>
    <property type="match status" value="1"/>
</dbReference>
<sequence>MESLLRITLLYFLLSSTFGFGFSLTADAQVDVGVPAWILPITLNKLHVTSLITTRFVQNTVEAVYVNIGEETREVPFGFKITPHSYISAFSIDVDGVPYHADIIDKKIAQAAFANATRRKQSAGYARESGSPLKFQVDLDVAPGSTVTFHLTYDELLRSEDGEFTHRVHIAPGQIVEDLKVEAFFNGNPVLNP</sequence>
<name>A0A2G8L4N9_STIJA</name>
<evidence type="ECO:0000313" key="3">
    <source>
        <dbReference type="EMBL" id="PIK55233.1"/>
    </source>
</evidence>
<dbReference type="InterPro" id="IPR013694">
    <property type="entry name" value="VIT"/>
</dbReference>
<evidence type="ECO:0000256" key="1">
    <source>
        <dbReference type="SAM" id="SignalP"/>
    </source>
</evidence>
<keyword evidence="4" id="KW-1185">Reference proteome</keyword>
<feature type="chain" id="PRO_5013916648" evidence="1">
    <location>
        <begin position="20"/>
        <end position="193"/>
    </location>
</feature>
<accession>A0A2G8L4N9</accession>
<dbReference type="Pfam" id="PF08487">
    <property type="entry name" value="VIT"/>
    <property type="match status" value="1"/>
</dbReference>
<proteinExistence type="predicted"/>
<evidence type="ECO:0000313" key="4">
    <source>
        <dbReference type="Proteomes" id="UP000230750"/>
    </source>
</evidence>
<feature type="domain" description="VIT" evidence="2">
    <location>
        <begin position="27"/>
        <end position="155"/>
    </location>
</feature>
<comment type="caution">
    <text evidence="3">The sequence shown here is derived from an EMBL/GenBank/DDBJ whole genome shotgun (WGS) entry which is preliminary data.</text>
</comment>
<dbReference type="Proteomes" id="UP000230750">
    <property type="component" value="Unassembled WGS sequence"/>
</dbReference>
<dbReference type="AlphaFoldDB" id="A0A2G8L4N9"/>
<dbReference type="STRING" id="307972.A0A2G8L4N9"/>
<evidence type="ECO:0000259" key="2">
    <source>
        <dbReference type="PROSITE" id="PS51468"/>
    </source>
</evidence>
<keyword evidence="1" id="KW-0732">Signal</keyword>
<reference evidence="3 4" key="1">
    <citation type="journal article" date="2017" name="PLoS Biol.">
        <title>The sea cucumber genome provides insights into morphological evolution and visceral regeneration.</title>
        <authorList>
            <person name="Zhang X."/>
            <person name="Sun L."/>
            <person name="Yuan J."/>
            <person name="Sun Y."/>
            <person name="Gao Y."/>
            <person name="Zhang L."/>
            <person name="Li S."/>
            <person name="Dai H."/>
            <person name="Hamel J.F."/>
            <person name="Liu C."/>
            <person name="Yu Y."/>
            <person name="Liu S."/>
            <person name="Lin W."/>
            <person name="Guo K."/>
            <person name="Jin S."/>
            <person name="Xu P."/>
            <person name="Storey K.B."/>
            <person name="Huan P."/>
            <person name="Zhang T."/>
            <person name="Zhou Y."/>
            <person name="Zhang J."/>
            <person name="Lin C."/>
            <person name="Li X."/>
            <person name="Xing L."/>
            <person name="Huo D."/>
            <person name="Sun M."/>
            <person name="Wang L."/>
            <person name="Mercier A."/>
            <person name="Li F."/>
            <person name="Yang H."/>
            <person name="Xiang J."/>
        </authorList>
    </citation>
    <scope>NUCLEOTIDE SEQUENCE [LARGE SCALE GENOMIC DNA]</scope>
    <source>
        <strain evidence="3">Shaxun</strain>
        <tissue evidence="3">Muscle</tissue>
    </source>
</reference>
<protein>
    <submittedName>
        <fullName evidence="3">Putative inter-alpha-trypsin inhibitor heavy chain H3</fullName>
    </submittedName>
</protein>
<organism evidence="3 4">
    <name type="scientific">Stichopus japonicus</name>
    <name type="common">Sea cucumber</name>
    <dbReference type="NCBI Taxonomy" id="307972"/>
    <lineage>
        <taxon>Eukaryota</taxon>
        <taxon>Metazoa</taxon>
        <taxon>Echinodermata</taxon>
        <taxon>Eleutherozoa</taxon>
        <taxon>Echinozoa</taxon>
        <taxon>Holothuroidea</taxon>
        <taxon>Aspidochirotacea</taxon>
        <taxon>Aspidochirotida</taxon>
        <taxon>Stichopodidae</taxon>
        <taxon>Apostichopus</taxon>
    </lineage>
</organism>
<dbReference type="PANTHER" id="PTHR10338">
    <property type="entry name" value="INTER-ALPHA-TRYPSIN INHIBITOR HEAVY CHAIN FAMILY MEMBER"/>
    <property type="match status" value="1"/>
</dbReference>
<dbReference type="EMBL" id="MRZV01000222">
    <property type="protein sequence ID" value="PIK55233.1"/>
    <property type="molecule type" value="Genomic_DNA"/>
</dbReference>
<dbReference type="SMART" id="SM00609">
    <property type="entry name" value="VIT"/>
    <property type="match status" value="1"/>
</dbReference>